<organism evidence="1 2">
    <name type="scientific">Lactococcus phage CHPC971</name>
    <dbReference type="NCBI Taxonomy" id="2575255"/>
    <lineage>
        <taxon>Viruses</taxon>
        <taxon>Duplodnaviria</taxon>
        <taxon>Heunggongvirae</taxon>
        <taxon>Uroviricota</taxon>
        <taxon>Caudoviricetes</taxon>
        <taxon>Fremauxvirus</taxon>
        <taxon>Fremauxvirus CHPC971</taxon>
    </lineage>
</organism>
<dbReference type="Proteomes" id="UP000306022">
    <property type="component" value="Segment"/>
</dbReference>
<accession>A0A4Y5N1C5</accession>
<name>A0A4Y5N1C5_9CAUD</name>
<protein>
    <submittedName>
        <fullName evidence="1">Uncharacterized protein</fullName>
    </submittedName>
</protein>
<evidence type="ECO:0000313" key="2">
    <source>
        <dbReference type="Proteomes" id="UP000306022"/>
    </source>
</evidence>
<reference evidence="1 2" key="1">
    <citation type="submission" date="2019-04" db="EMBL/GenBank/DDBJ databases">
        <authorList>
            <person name="de Jong A."/>
        </authorList>
    </citation>
    <scope>NUCLEOTIDE SEQUENCE [LARGE SCALE GENOMIC DNA]</scope>
</reference>
<evidence type="ECO:0000313" key="1">
    <source>
        <dbReference type="EMBL" id="QCW07661.1"/>
    </source>
</evidence>
<dbReference type="RefSeq" id="YP_010082153.1">
    <property type="nucleotide sequence ID" value="NC_055027.1"/>
</dbReference>
<keyword evidence="2" id="KW-1185">Reference proteome</keyword>
<dbReference type="EMBL" id="MK779875">
    <property type="protein sequence ID" value="QCW07661.1"/>
    <property type="molecule type" value="Genomic_DNA"/>
</dbReference>
<sequence length="92" mass="10519">MAKTFEFKVYNDNLLLINSFDVKEDECIRLIDKIQKTYFTPSGPFEVPFEEVAVTKSNGETGYFNLTPWTIVKYNEKGTIPIEANTVTAKTD</sequence>
<dbReference type="KEGG" id="vg:65071153"/>
<dbReference type="GeneID" id="65071153"/>
<proteinExistence type="predicted"/>